<dbReference type="EMBL" id="JAULSN010000001">
    <property type="protein sequence ID" value="KAK3382787.1"/>
    <property type="molecule type" value="Genomic_DNA"/>
</dbReference>
<feature type="chain" id="PRO_5042236660" description="Integral membrane protein" evidence="2">
    <location>
        <begin position="19"/>
        <end position="231"/>
    </location>
</feature>
<evidence type="ECO:0000256" key="2">
    <source>
        <dbReference type="SAM" id="SignalP"/>
    </source>
</evidence>
<organism evidence="3 4">
    <name type="scientific">Lasiosphaeria ovina</name>
    <dbReference type="NCBI Taxonomy" id="92902"/>
    <lineage>
        <taxon>Eukaryota</taxon>
        <taxon>Fungi</taxon>
        <taxon>Dikarya</taxon>
        <taxon>Ascomycota</taxon>
        <taxon>Pezizomycotina</taxon>
        <taxon>Sordariomycetes</taxon>
        <taxon>Sordariomycetidae</taxon>
        <taxon>Sordariales</taxon>
        <taxon>Lasiosphaeriaceae</taxon>
        <taxon>Lasiosphaeria</taxon>
    </lineage>
</organism>
<protein>
    <recommendedName>
        <fullName evidence="5">Integral membrane protein</fullName>
    </recommendedName>
</protein>
<evidence type="ECO:0008006" key="5">
    <source>
        <dbReference type="Google" id="ProtNLM"/>
    </source>
</evidence>
<gene>
    <name evidence="3" type="ORF">B0T24DRAFT_23050</name>
</gene>
<feature type="transmembrane region" description="Helical" evidence="1">
    <location>
        <begin position="136"/>
        <end position="157"/>
    </location>
</feature>
<keyword evidence="1" id="KW-0812">Transmembrane</keyword>
<dbReference type="Proteomes" id="UP001287356">
    <property type="component" value="Unassembled WGS sequence"/>
</dbReference>
<keyword evidence="1" id="KW-1133">Transmembrane helix</keyword>
<comment type="caution">
    <text evidence="3">The sequence shown here is derived from an EMBL/GenBank/DDBJ whole genome shotgun (WGS) entry which is preliminary data.</text>
</comment>
<reference evidence="3" key="2">
    <citation type="submission" date="2023-06" db="EMBL/GenBank/DDBJ databases">
        <authorList>
            <consortium name="Lawrence Berkeley National Laboratory"/>
            <person name="Haridas S."/>
            <person name="Hensen N."/>
            <person name="Bonometti L."/>
            <person name="Westerberg I."/>
            <person name="Brannstrom I.O."/>
            <person name="Guillou S."/>
            <person name="Cros-Aarteil S."/>
            <person name="Calhoun S."/>
            <person name="Kuo A."/>
            <person name="Mondo S."/>
            <person name="Pangilinan J."/>
            <person name="Riley R."/>
            <person name="Labutti K."/>
            <person name="Andreopoulos B."/>
            <person name="Lipzen A."/>
            <person name="Chen C."/>
            <person name="Yanf M."/>
            <person name="Daum C."/>
            <person name="Ng V."/>
            <person name="Clum A."/>
            <person name="Steindorff A."/>
            <person name="Ohm R."/>
            <person name="Martin F."/>
            <person name="Silar P."/>
            <person name="Natvig D."/>
            <person name="Lalanne C."/>
            <person name="Gautier V."/>
            <person name="Ament-Velasquez S.L."/>
            <person name="Kruys A."/>
            <person name="Hutchinson M.I."/>
            <person name="Powell A.J."/>
            <person name="Barry K."/>
            <person name="Miller A.N."/>
            <person name="Grigoriev I.V."/>
            <person name="Debuchy R."/>
            <person name="Gladieux P."/>
            <person name="Thoren M.H."/>
            <person name="Johannesson H."/>
        </authorList>
    </citation>
    <scope>NUCLEOTIDE SEQUENCE</scope>
    <source>
        <strain evidence="3">CBS 958.72</strain>
    </source>
</reference>
<keyword evidence="2" id="KW-0732">Signal</keyword>
<feature type="signal peptide" evidence="2">
    <location>
        <begin position="1"/>
        <end position="18"/>
    </location>
</feature>
<name>A0AAE0NJN6_9PEZI</name>
<sequence length="231" mass="23931">MAMQTTLFPLQALPSCVAAGGCGKLYDANGKCVPPAAGVPQNAPGVYSSCFCADSILAPFKTGSTGVCDPTICTAGSDLASIQGWFTNFCGINGNQVATTSPSSSSTSAPGTGSAGVTNANSGGGGGTWLSNHYQWVIFLVVIIVAIVGIWVGACMWRRRYLRKRDRQYALGANLAHATESGRVVPNASNGESIHVPAAGMFNPAPIASAGIYGEKSPKKQKKKWVVKERT</sequence>
<keyword evidence="1" id="KW-0472">Membrane</keyword>
<evidence type="ECO:0000313" key="3">
    <source>
        <dbReference type="EMBL" id="KAK3382787.1"/>
    </source>
</evidence>
<evidence type="ECO:0000313" key="4">
    <source>
        <dbReference type="Proteomes" id="UP001287356"/>
    </source>
</evidence>
<accession>A0AAE0NJN6</accession>
<reference evidence="3" key="1">
    <citation type="journal article" date="2023" name="Mol. Phylogenet. Evol.">
        <title>Genome-scale phylogeny and comparative genomics of the fungal order Sordariales.</title>
        <authorList>
            <person name="Hensen N."/>
            <person name="Bonometti L."/>
            <person name="Westerberg I."/>
            <person name="Brannstrom I.O."/>
            <person name="Guillou S."/>
            <person name="Cros-Aarteil S."/>
            <person name="Calhoun S."/>
            <person name="Haridas S."/>
            <person name="Kuo A."/>
            <person name="Mondo S."/>
            <person name="Pangilinan J."/>
            <person name="Riley R."/>
            <person name="LaButti K."/>
            <person name="Andreopoulos B."/>
            <person name="Lipzen A."/>
            <person name="Chen C."/>
            <person name="Yan M."/>
            <person name="Daum C."/>
            <person name="Ng V."/>
            <person name="Clum A."/>
            <person name="Steindorff A."/>
            <person name="Ohm R.A."/>
            <person name="Martin F."/>
            <person name="Silar P."/>
            <person name="Natvig D.O."/>
            <person name="Lalanne C."/>
            <person name="Gautier V."/>
            <person name="Ament-Velasquez S.L."/>
            <person name="Kruys A."/>
            <person name="Hutchinson M.I."/>
            <person name="Powell A.J."/>
            <person name="Barry K."/>
            <person name="Miller A.N."/>
            <person name="Grigoriev I.V."/>
            <person name="Debuchy R."/>
            <person name="Gladieux P."/>
            <person name="Hiltunen Thoren M."/>
            <person name="Johannesson H."/>
        </authorList>
    </citation>
    <scope>NUCLEOTIDE SEQUENCE</scope>
    <source>
        <strain evidence="3">CBS 958.72</strain>
    </source>
</reference>
<dbReference type="AlphaFoldDB" id="A0AAE0NJN6"/>
<evidence type="ECO:0000256" key="1">
    <source>
        <dbReference type="SAM" id="Phobius"/>
    </source>
</evidence>
<proteinExistence type="predicted"/>
<keyword evidence="4" id="KW-1185">Reference proteome</keyword>